<name>A0A7R9MEJ5_9ACAR</name>
<dbReference type="AlphaFoldDB" id="A0A7R9MEJ5"/>
<evidence type="ECO:0000256" key="1">
    <source>
        <dbReference type="SAM" id="MobiDB-lite"/>
    </source>
</evidence>
<proteinExistence type="predicted"/>
<evidence type="ECO:0000313" key="3">
    <source>
        <dbReference type="Proteomes" id="UP000728032"/>
    </source>
</evidence>
<gene>
    <name evidence="2" type="ORF">ONB1V03_LOCUS15199</name>
</gene>
<keyword evidence="3" id="KW-1185">Reference proteome</keyword>
<protein>
    <submittedName>
        <fullName evidence="2">Uncharacterized protein</fullName>
    </submittedName>
</protein>
<organism evidence="2">
    <name type="scientific">Oppiella nova</name>
    <dbReference type="NCBI Taxonomy" id="334625"/>
    <lineage>
        <taxon>Eukaryota</taxon>
        <taxon>Metazoa</taxon>
        <taxon>Ecdysozoa</taxon>
        <taxon>Arthropoda</taxon>
        <taxon>Chelicerata</taxon>
        <taxon>Arachnida</taxon>
        <taxon>Acari</taxon>
        <taxon>Acariformes</taxon>
        <taxon>Sarcoptiformes</taxon>
        <taxon>Oribatida</taxon>
        <taxon>Brachypylina</taxon>
        <taxon>Oppioidea</taxon>
        <taxon>Oppiidae</taxon>
        <taxon>Oppiella</taxon>
    </lineage>
</organism>
<dbReference type="EMBL" id="CAJPVJ010015302">
    <property type="protein sequence ID" value="CAG2175764.1"/>
    <property type="molecule type" value="Genomic_DNA"/>
</dbReference>
<accession>A0A7R9MEJ5</accession>
<evidence type="ECO:0000313" key="2">
    <source>
        <dbReference type="EMBL" id="CAD7658578.1"/>
    </source>
</evidence>
<feature type="region of interest" description="Disordered" evidence="1">
    <location>
        <begin position="17"/>
        <end position="54"/>
    </location>
</feature>
<feature type="compositionally biased region" description="Polar residues" evidence="1">
    <location>
        <begin position="38"/>
        <end position="51"/>
    </location>
</feature>
<sequence length="106" mass="11596">MNDSTYRLTHIYNAVTTPASGPEISRPCSRPSKRNRSSEATFRRNTFSGGNTPAIARTGSSSVDVLVLCLGFSPVVSHGFNSGLKEVGLREQVGEAHDREYPRQQQ</sequence>
<reference evidence="2" key="1">
    <citation type="submission" date="2020-11" db="EMBL/GenBank/DDBJ databases">
        <authorList>
            <person name="Tran Van P."/>
        </authorList>
    </citation>
    <scope>NUCLEOTIDE SEQUENCE</scope>
</reference>
<dbReference type="EMBL" id="OC930127">
    <property type="protein sequence ID" value="CAD7658578.1"/>
    <property type="molecule type" value="Genomic_DNA"/>
</dbReference>
<dbReference type="Proteomes" id="UP000728032">
    <property type="component" value="Unassembled WGS sequence"/>
</dbReference>